<keyword evidence="5 6" id="KW-0472">Membrane</keyword>
<dbReference type="Pfam" id="PF07690">
    <property type="entry name" value="MFS_1"/>
    <property type="match status" value="1"/>
</dbReference>
<comment type="caution">
    <text evidence="8">The sequence shown here is derived from an EMBL/GenBank/DDBJ whole genome shotgun (WGS) entry which is preliminary data.</text>
</comment>
<dbReference type="InterPro" id="IPR011701">
    <property type="entry name" value="MFS"/>
</dbReference>
<accession>A0A429XSD9</accession>
<feature type="transmembrane region" description="Helical" evidence="6">
    <location>
        <begin position="160"/>
        <end position="178"/>
    </location>
</feature>
<feature type="transmembrane region" description="Helical" evidence="6">
    <location>
        <begin position="213"/>
        <end position="238"/>
    </location>
</feature>
<keyword evidence="4 6" id="KW-1133">Transmembrane helix</keyword>
<dbReference type="InterPro" id="IPR050189">
    <property type="entry name" value="MFS_Efflux_Transporters"/>
</dbReference>
<evidence type="ECO:0000256" key="6">
    <source>
        <dbReference type="SAM" id="Phobius"/>
    </source>
</evidence>
<evidence type="ECO:0000259" key="7">
    <source>
        <dbReference type="PROSITE" id="PS50850"/>
    </source>
</evidence>
<dbReference type="Proteomes" id="UP000279470">
    <property type="component" value="Unassembled WGS sequence"/>
</dbReference>
<dbReference type="AlphaFoldDB" id="A0A429XSD9"/>
<dbReference type="PANTHER" id="PTHR43124">
    <property type="entry name" value="PURINE EFFLUX PUMP PBUE"/>
    <property type="match status" value="1"/>
</dbReference>
<keyword evidence="2" id="KW-1003">Cell membrane</keyword>
<protein>
    <submittedName>
        <fullName evidence="8">MFS transporter</fullName>
    </submittedName>
</protein>
<feature type="transmembrane region" description="Helical" evidence="6">
    <location>
        <begin position="306"/>
        <end position="326"/>
    </location>
</feature>
<dbReference type="PANTHER" id="PTHR43124:SF3">
    <property type="entry name" value="CHLORAMPHENICOL EFFLUX PUMP RV0191"/>
    <property type="match status" value="1"/>
</dbReference>
<evidence type="ECO:0000256" key="4">
    <source>
        <dbReference type="ARBA" id="ARBA00022989"/>
    </source>
</evidence>
<evidence type="ECO:0000256" key="3">
    <source>
        <dbReference type="ARBA" id="ARBA00022692"/>
    </source>
</evidence>
<dbReference type="Gene3D" id="1.20.1720.10">
    <property type="entry name" value="Multidrug resistance protein D"/>
    <property type="match status" value="1"/>
</dbReference>
<feature type="transmembrane region" description="Helical" evidence="6">
    <location>
        <begin position="133"/>
        <end position="154"/>
    </location>
</feature>
<reference evidence="9" key="1">
    <citation type="submission" date="2018-11" db="EMBL/GenBank/DDBJ databases">
        <title>Phylogenetic, genomic, and biogeographic characterization of a novel and ubiquitous marine invertebrate-associated Rickettsiales parasite, Candidatus Marinoinvertebrata rohwerii, gen. nov., sp. nov.</title>
        <authorList>
            <person name="Klinges J.G."/>
            <person name="Rosales S.M."/>
            <person name="Mcminds R."/>
            <person name="Shaver E.C."/>
            <person name="Shantz A."/>
            <person name="Peters E.C."/>
            <person name="Burkepile D.E."/>
            <person name="Silliman B.R."/>
            <person name="Vega Thurber R.L."/>
        </authorList>
    </citation>
    <scope>NUCLEOTIDE SEQUENCE [LARGE SCALE GENOMIC DNA]</scope>
    <source>
        <strain evidence="9">a_cerv_44</strain>
    </source>
</reference>
<sequence length="395" mass="43903">MNLFFFIITICFVIAHTQNDLISPTFPDMIKFFNTNSRIFHLMSSSYSLGVAIGSLFLGSISDYSGRKKTLLVGLLFLVFGCFCSMLTSNIYYLIFFRFLHGIGTSAPMVMCIAIIFDVCNKEKARTFIGLKNGILTFGKAIAPVVGGYLGLLISWQFNFLLITIFTSLSILLVSIFINETGKFNKNNSNQLMTNLSQICKNYIFLLSDKLMLAYLFALGFMACSIITFTLGASIIYINHLNVSKSIYGYHQGGVWAVFGIFCFLTHYIIKFTNISAAKKIGFTIMIIGCTSLNYTAYIYTTPHLITLSMMICSASFAILITILFTDAMSLHPNIKGASSSIIASTRTILVTISIALAGYFFNGTIIPLTTIITILLSLTIIIYIFIIHPRTHLK</sequence>
<feature type="transmembrane region" description="Helical" evidence="6">
    <location>
        <begin position="99"/>
        <end position="121"/>
    </location>
</feature>
<feature type="transmembrane region" description="Helical" evidence="6">
    <location>
        <begin position="338"/>
        <end position="360"/>
    </location>
</feature>
<feature type="domain" description="Major facilitator superfamily (MFS) profile" evidence="7">
    <location>
        <begin position="4"/>
        <end position="393"/>
    </location>
</feature>
<dbReference type="SUPFAM" id="SSF103473">
    <property type="entry name" value="MFS general substrate transporter"/>
    <property type="match status" value="1"/>
</dbReference>
<comment type="subcellular location">
    <subcellularLocation>
        <location evidence="1">Cell inner membrane</location>
        <topology evidence="1">Multi-pass membrane protein</topology>
    </subcellularLocation>
</comment>
<gene>
    <name evidence="8" type="ORF">EIC27_02290</name>
</gene>
<evidence type="ECO:0000256" key="1">
    <source>
        <dbReference type="ARBA" id="ARBA00004429"/>
    </source>
</evidence>
<keyword evidence="9" id="KW-1185">Reference proteome</keyword>
<feature type="transmembrane region" description="Helical" evidence="6">
    <location>
        <begin position="366"/>
        <end position="387"/>
    </location>
</feature>
<feature type="transmembrane region" description="Helical" evidence="6">
    <location>
        <begin position="39"/>
        <end position="59"/>
    </location>
</feature>
<feature type="transmembrane region" description="Helical" evidence="6">
    <location>
        <begin position="71"/>
        <end position="93"/>
    </location>
</feature>
<name>A0A429XSD9_9RICK</name>
<feature type="transmembrane region" description="Helical" evidence="6">
    <location>
        <begin position="281"/>
        <end position="300"/>
    </location>
</feature>
<dbReference type="GO" id="GO:0022857">
    <property type="term" value="F:transmembrane transporter activity"/>
    <property type="evidence" value="ECO:0007669"/>
    <property type="project" value="InterPro"/>
</dbReference>
<dbReference type="OrthoDB" id="9800416at2"/>
<evidence type="ECO:0000256" key="2">
    <source>
        <dbReference type="ARBA" id="ARBA00022475"/>
    </source>
</evidence>
<evidence type="ECO:0000256" key="5">
    <source>
        <dbReference type="ARBA" id="ARBA00023136"/>
    </source>
</evidence>
<dbReference type="EMBL" id="RXFM01000021">
    <property type="protein sequence ID" value="RST69808.1"/>
    <property type="molecule type" value="Genomic_DNA"/>
</dbReference>
<keyword evidence="3 6" id="KW-0812">Transmembrane</keyword>
<proteinExistence type="predicted"/>
<dbReference type="InterPro" id="IPR020846">
    <property type="entry name" value="MFS_dom"/>
</dbReference>
<dbReference type="GO" id="GO:0005886">
    <property type="term" value="C:plasma membrane"/>
    <property type="evidence" value="ECO:0007669"/>
    <property type="project" value="UniProtKB-SubCell"/>
</dbReference>
<evidence type="ECO:0000313" key="9">
    <source>
        <dbReference type="Proteomes" id="UP000279470"/>
    </source>
</evidence>
<evidence type="ECO:0000313" key="8">
    <source>
        <dbReference type="EMBL" id="RST69808.1"/>
    </source>
</evidence>
<dbReference type="InterPro" id="IPR036259">
    <property type="entry name" value="MFS_trans_sf"/>
</dbReference>
<feature type="transmembrane region" description="Helical" evidence="6">
    <location>
        <begin position="250"/>
        <end position="269"/>
    </location>
</feature>
<organism evidence="8 9">
    <name type="scientific">Candidatus Aquarickettsia rohweri</name>
    <dbReference type="NCBI Taxonomy" id="2602574"/>
    <lineage>
        <taxon>Bacteria</taxon>
        <taxon>Pseudomonadati</taxon>
        <taxon>Pseudomonadota</taxon>
        <taxon>Alphaproteobacteria</taxon>
        <taxon>Rickettsiales</taxon>
        <taxon>Candidatus Midichloriaceae</taxon>
        <taxon>Candidatus Aquarickettsia</taxon>
    </lineage>
</organism>
<dbReference type="PROSITE" id="PS50850">
    <property type="entry name" value="MFS"/>
    <property type="match status" value="1"/>
</dbReference>
<dbReference type="RefSeq" id="WP_126044538.1">
    <property type="nucleotide sequence ID" value="NZ_RXFM01000021.1"/>
</dbReference>